<evidence type="ECO:0000256" key="1">
    <source>
        <dbReference type="SAM" id="Phobius"/>
    </source>
</evidence>
<comment type="caution">
    <text evidence="3">The sequence shown here is derived from an EMBL/GenBank/DDBJ whole genome shotgun (WGS) entry which is preliminary data.</text>
</comment>
<evidence type="ECO:0000313" key="3">
    <source>
        <dbReference type="EMBL" id="EOR96742.1"/>
    </source>
</evidence>
<dbReference type="STRING" id="1150600.ADIARSV_0005"/>
<dbReference type="OrthoDB" id="790552at2"/>
<protein>
    <recommendedName>
        <fullName evidence="2">DUF4349 domain-containing protein</fullName>
    </recommendedName>
</protein>
<sequence>MKNLNLFGYYLIITGLICSCNTNRSEKEIINTSVDTLSASGLVGISVKLIKTASIDFKVKNVFESAKHIVSSTHKMNGLVLDRHIESVDENSKSLAISDDSVQLINSYVVKANMLVSVPTEKLDGFIDDVSASAAHIQDIQLKIEDKSLDYLAGKMKQQNHEQLLQYKAGKNHKTNESISLLEQNNKLVDQQVKNKKIDADVNYSSVQLSFYQNPLVRSEVMARDDLSGYRLPFLSSIRNSFFNGWYYFLTFIIGAVSLWMFILAGVVIIFTYRYFKFRKVSAV</sequence>
<feature type="transmembrane region" description="Helical" evidence="1">
    <location>
        <begin position="246"/>
        <end position="273"/>
    </location>
</feature>
<keyword evidence="1" id="KW-1133">Transmembrane helix</keyword>
<accession>R9GY61</accession>
<dbReference type="PROSITE" id="PS51257">
    <property type="entry name" value="PROKAR_LIPOPROTEIN"/>
    <property type="match status" value="1"/>
</dbReference>
<keyword evidence="1" id="KW-0472">Membrane</keyword>
<reference evidence="3 4" key="1">
    <citation type="journal article" date="2013" name="Genome Announc.">
        <title>Draft Genome Sequence of Arcticibacter svalbardensis Strain MN12-7T, a Member of the Family Sphingobacteriaceae Isolated from an Arctic Soil Sample.</title>
        <authorList>
            <person name="Shivaji S."/>
            <person name="Ara S."/>
            <person name="Prasad S."/>
            <person name="Manasa B.P."/>
            <person name="Begum Z."/>
            <person name="Singh A."/>
            <person name="Kumar Pinnaka A."/>
        </authorList>
    </citation>
    <scope>NUCLEOTIDE SEQUENCE [LARGE SCALE GENOMIC DNA]</scope>
    <source>
        <strain evidence="3 4">MN12-7</strain>
    </source>
</reference>
<keyword evidence="1" id="KW-0812">Transmembrane</keyword>
<feature type="domain" description="DUF4349" evidence="2">
    <location>
        <begin position="48"/>
        <end position="269"/>
    </location>
</feature>
<evidence type="ECO:0000259" key="2">
    <source>
        <dbReference type="Pfam" id="PF14257"/>
    </source>
</evidence>
<dbReference type="RefSeq" id="WP_016193262.1">
    <property type="nucleotide sequence ID" value="NZ_AQPN01000001.1"/>
</dbReference>
<dbReference type="Proteomes" id="UP000014174">
    <property type="component" value="Unassembled WGS sequence"/>
</dbReference>
<evidence type="ECO:0000313" key="4">
    <source>
        <dbReference type="Proteomes" id="UP000014174"/>
    </source>
</evidence>
<dbReference type="AlphaFoldDB" id="R9GY61"/>
<organism evidence="3 4">
    <name type="scientific">Arcticibacter svalbardensis MN12-7</name>
    <dbReference type="NCBI Taxonomy" id="1150600"/>
    <lineage>
        <taxon>Bacteria</taxon>
        <taxon>Pseudomonadati</taxon>
        <taxon>Bacteroidota</taxon>
        <taxon>Sphingobacteriia</taxon>
        <taxon>Sphingobacteriales</taxon>
        <taxon>Sphingobacteriaceae</taxon>
        <taxon>Arcticibacter</taxon>
    </lineage>
</organism>
<proteinExistence type="predicted"/>
<dbReference type="InterPro" id="IPR025645">
    <property type="entry name" value="DUF4349"/>
</dbReference>
<keyword evidence="4" id="KW-1185">Reference proteome</keyword>
<dbReference type="eggNOG" id="ENOG502ZCH8">
    <property type="taxonomic scope" value="Bacteria"/>
</dbReference>
<name>R9GY61_9SPHI</name>
<dbReference type="EMBL" id="AQPN01000001">
    <property type="protein sequence ID" value="EOR96742.1"/>
    <property type="molecule type" value="Genomic_DNA"/>
</dbReference>
<gene>
    <name evidence="3" type="ORF">ADIARSV_0005</name>
</gene>
<dbReference type="Pfam" id="PF14257">
    <property type="entry name" value="DUF4349"/>
    <property type="match status" value="1"/>
</dbReference>